<dbReference type="EMBL" id="CP076607">
    <property type="protein sequence ID" value="QWU14309.1"/>
    <property type="molecule type" value="Genomic_DNA"/>
</dbReference>
<dbReference type="OrthoDB" id="2592108at2"/>
<dbReference type="EMBL" id="FODH01000001">
    <property type="protein sequence ID" value="SEN46342.1"/>
    <property type="molecule type" value="Genomic_DNA"/>
</dbReference>
<keyword evidence="4" id="KW-1185">Reference proteome</keyword>
<dbReference type="Proteomes" id="UP000198809">
    <property type="component" value="Unassembled WGS sequence"/>
</dbReference>
<dbReference type="Proteomes" id="UP000683429">
    <property type="component" value="Chromosome"/>
</dbReference>
<name>A0A1H8GQP8_9BACL</name>
<accession>A0A1H8GQP8</accession>
<evidence type="ECO:0000313" key="1">
    <source>
        <dbReference type="EMBL" id="QWU14309.1"/>
    </source>
</evidence>
<dbReference type="STRING" id="1333845.SAMN04487895_101611"/>
<protein>
    <submittedName>
        <fullName evidence="2">Uncharacterized protein</fullName>
    </submittedName>
</protein>
<reference evidence="2 3" key="1">
    <citation type="submission" date="2016-10" db="EMBL/GenBank/DDBJ databases">
        <authorList>
            <person name="de Groot N.N."/>
        </authorList>
    </citation>
    <scope>NUCLEOTIDE SEQUENCE [LARGE SCALE GENOMIC DNA]</scope>
    <source>
        <strain evidence="2 3">CGMCC 1.10238</strain>
    </source>
</reference>
<organism evidence="2 3">
    <name type="scientific">Paenibacillus sophorae</name>
    <dbReference type="NCBI Taxonomy" id="1333845"/>
    <lineage>
        <taxon>Bacteria</taxon>
        <taxon>Bacillati</taxon>
        <taxon>Bacillota</taxon>
        <taxon>Bacilli</taxon>
        <taxon>Bacillales</taxon>
        <taxon>Paenibacillaceae</taxon>
        <taxon>Paenibacillus</taxon>
    </lineage>
</organism>
<evidence type="ECO:0000313" key="4">
    <source>
        <dbReference type="Proteomes" id="UP000683429"/>
    </source>
</evidence>
<evidence type="ECO:0000313" key="3">
    <source>
        <dbReference type="Proteomes" id="UP000198809"/>
    </source>
</evidence>
<reference evidence="1 4" key="2">
    <citation type="submission" date="2021-06" db="EMBL/GenBank/DDBJ databases">
        <title>Whole genome sequence of Paenibacillus sophorae DSM23020 for comparative genomics.</title>
        <authorList>
            <person name="Kim M.-J."/>
            <person name="Lee G."/>
            <person name="Shin J.-H."/>
        </authorList>
    </citation>
    <scope>NUCLEOTIDE SEQUENCE [LARGE SCALE GENOMIC DNA]</scope>
    <source>
        <strain evidence="1 4">DSM 23020</strain>
    </source>
</reference>
<gene>
    <name evidence="1" type="ORF">KP014_20595</name>
    <name evidence="2" type="ORF">SAMN04487895_101611</name>
</gene>
<dbReference type="AlphaFoldDB" id="A0A1H8GQP8"/>
<evidence type="ECO:0000313" key="2">
    <source>
        <dbReference type="EMBL" id="SEN46342.1"/>
    </source>
</evidence>
<dbReference type="RefSeq" id="WP_036588222.1">
    <property type="nucleotide sequence ID" value="NZ_CP076607.1"/>
</dbReference>
<proteinExistence type="predicted"/>
<sequence>MREQTKSKFHHQKGGVSISKKFEIELTINELLQLDGKVSESAQKIIDEAKKESSYGFDDLPIINEIIKQSEKNGKLTWTYKSIRSCGYCDKKPDYKRYPRSGRYHSKGDKNFDKPIYYSGIKFNEGFITISGHGDMCLECCREKKVKERIIDYIIDNDLKIEIMKNDYKLGKYLKDDIRICYSCNTEIQESEMTKEPTMMGDGYYPSGCPKCGAKSSMFGNNHKVTNKFGFINNPQFEEEVRLIKEYIDNYNKDKERDERIYLSQGKNTITSFSVLEEKWSNGNHKIIQFGITSKNYTLGYGKDERTQDIKNILDDFNYKEKEK</sequence>